<name>A0A182RBB2_ANOFN</name>
<keyword evidence="1" id="KW-1015">Disulfide bond</keyword>
<dbReference type="InterPro" id="IPR009003">
    <property type="entry name" value="Peptidase_S1_PA"/>
</dbReference>
<dbReference type="PANTHER" id="PTHR24260">
    <property type="match status" value="1"/>
</dbReference>
<dbReference type="GO" id="GO:0004252">
    <property type="term" value="F:serine-type endopeptidase activity"/>
    <property type="evidence" value="ECO:0007669"/>
    <property type="project" value="InterPro"/>
</dbReference>
<feature type="signal peptide" evidence="3">
    <location>
        <begin position="1"/>
        <end position="21"/>
    </location>
</feature>
<evidence type="ECO:0000256" key="1">
    <source>
        <dbReference type="ARBA" id="ARBA00023157"/>
    </source>
</evidence>
<dbReference type="VEuPathDB" id="VectorBase:AFUN2_006773"/>
<dbReference type="SMART" id="SM00020">
    <property type="entry name" value="Tryp_SPc"/>
    <property type="match status" value="1"/>
</dbReference>
<dbReference type="PANTHER" id="PTHR24260:SF147">
    <property type="entry name" value="EG:BACR7A4.3 PROTEIN-RELATED"/>
    <property type="match status" value="1"/>
</dbReference>
<sequence length="586" mass="66424">MMGSSTLLFITLFLLPTLAQCFNTRYKREHSEQDLEAGPPLVFVRSVRGECAGILITENIIITSARCAYNNNSSVVIITKQNIRQVTFDGYNRENELQLSHVITHPNYNETLGTHDIALLKLEKPIHVQNNVIPSCLWLEDETIPTKPMIAEWRNWNARKLTRKELTKIADSSNCIRYLQPMPLTYRKYDIADYHLCVLAKVNHLHPSALLGPLYTDVIYDGYIIPFVIGFNSVHLEGLYNLNIFVRVSKFVEWIKRTIHDLGEELPLFDPIACAKEYLDHHRRIKGSLPLEKNYSIKYMVQFQENPESGQICDCVGALIRKDMVITLGQCAANLIALYSRVVLSDSSKITIWSIFLHPDYTEGSLYNNIALVKLEKETLITPVTLAYDHEEDDVKLTLYGKQRTNNMGFEVSDGVPVRAQELSMLLNYQCNPTEEQAALLTKGLQLEHVCLQKDESLVPGSCVAEPGTPFVYTDNSQFSPGLYMLGRHCGFGQPAIAVIFLAHEIWINSILDSVFQKSDILMISDVSDSVYPEGTSCKCVAPTQCSNINERVKKKLPIFFCMDRSIVCCPLECIEDEFTFAINRS</sequence>
<dbReference type="STRING" id="62324.A0A182RBB2"/>
<dbReference type="PROSITE" id="PS50240">
    <property type="entry name" value="TRYPSIN_DOM"/>
    <property type="match status" value="2"/>
</dbReference>
<reference evidence="5" key="1">
    <citation type="submission" date="2020-05" db="UniProtKB">
        <authorList>
            <consortium name="EnsemblMetazoa"/>
        </authorList>
    </citation>
    <scope>IDENTIFICATION</scope>
    <source>
        <strain evidence="5">FUMOZ</strain>
    </source>
</reference>
<dbReference type="SUPFAM" id="SSF50494">
    <property type="entry name" value="Trypsin-like serine proteases"/>
    <property type="match status" value="2"/>
</dbReference>
<dbReference type="InterPro" id="IPR001254">
    <property type="entry name" value="Trypsin_dom"/>
</dbReference>
<keyword evidence="3" id="KW-0732">Signal</keyword>
<proteinExistence type="inferred from homology"/>
<accession>A0A182RBB2</accession>
<evidence type="ECO:0000259" key="4">
    <source>
        <dbReference type="PROSITE" id="PS50240"/>
    </source>
</evidence>
<evidence type="ECO:0000256" key="2">
    <source>
        <dbReference type="ARBA" id="ARBA00024195"/>
    </source>
</evidence>
<dbReference type="InterPro" id="IPR051333">
    <property type="entry name" value="CLIP_Serine_Protease"/>
</dbReference>
<evidence type="ECO:0000256" key="3">
    <source>
        <dbReference type="SAM" id="SignalP"/>
    </source>
</evidence>
<feature type="domain" description="Peptidase S1" evidence="4">
    <location>
        <begin position="285"/>
        <end position="513"/>
    </location>
</feature>
<evidence type="ECO:0000313" key="5">
    <source>
        <dbReference type="EnsemblMetazoa" id="AFUN003476-PA"/>
    </source>
</evidence>
<organism evidence="5">
    <name type="scientific">Anopheles funestus</name>
    <name type="common">African malaria mosquito</name>
    <dbReference type="NCBI Taxonomy" id="62324"/>
    <lineage>
        <taxon>Eukaryota</taxon>
        <taxon>Metazoa</taxon>
        <taxon>Ecdysozoa</taxon>
        <taxon>Arthropoda</taxon>
        <taxon>Hexapoda</taxon>
        <taxon>Insecta</taxon>
        <taxon>Pterygota</taxon>
        <taxon>Neoptera</taxon>
        <taxon>Endopterygota</taxon>
        <taxon>Diptera</taxon>
        <taxon>Nematocera</taxon>
        <taxon>Culicoidea</taxon>
        <taxon>Culicidae</taxon>
        <taxon>Anophelinae</taxon>
        <taxon>Anopheles</taxon>
    </lineage>
</organism>
<dbReference type="EnsemblMetazoa" id="AFUN003476-RA">
    <property type="protein sequence ID" value="AFUN003476-PA"/>
    <property type="gene ID" value="AFUN003476"/>
</dbReference>
<protein>
    <recommendedName>
        <fullName evidence="4">Peptidase S1 domain-containing protein</fullName>
    </recommendedName>
</protein>
<dbReference type="AlphaFoldDB" id="A0A182RBB2"/>
<feature type="chain" id="PRO_5021506799" description="Peptidase S1 domain-containing protein" evidence="3">
    <location>
        <begin position="22"/>
        <end position="586"/>
    </location>
</feature>
<dbReference type="InterPro" id="IPR043504">
    <property type="entry name" value="Peptidase_S1_PA_chymotrypsin"/>
</dbReference>
<dbReference type="FunFam" id="2.40.10.10:FF:000068">
    <property type="entry name" value="transmembrane protease serine 2"/>
    <property type="match status" value="1"/>
</dbReference>
<dbReference type="GO" id="GO:0006508">
    <property type="term" value="P:proteolysis"/>
    <property type="evidence" value="ECO:0007669"/>
    <property type="project" value="InterPro"/>
</dbReference>
<dbReference type="VEuPathDB" id="VectorBase:AFUN003476"/>
<dbReference type="Gene3D" id="2.40.10.10">
    <property type="entry name" value="Trypsin-like serine proteases"/>
    <property type="match status" value="2"/>
</dbReference>
<dbReference type="Pfam" id="PF00089">
    <property type="entry name" value="Trypsin"/>
    <property type="match status" value="2"/>
</dbReference>
<comment type="similarity">
    <text evidence="2">Belongs to the peptidase S1 family. CLIP subfamily.</text>
</comment>
<feature type="domain" description="Peptidase S1" evidence="4">
    <location>
        <begin position="1"/>
        <end position="260"/>
    </location>
</feature>